<dbReference type="InterPro" id="IPR050109">
    <property type="entry name" value="HTH-type_TetR-like_transc_reg"/>
</dbReference>
<dbReference type="InterPro" id="IPR009057">
    <property type="entry name" value="Homeodomain-like_sf"/>
</dbReference>
<proteinExistence type="predicted"/>
<keyword evidence="3" id="KW-0804">Transcription</keyword>
<gene>
    <name evidence="6" type="ORF">O1R50_08085</name>
</gene>
<evidence type="ECO:0000256" key="4">
    <source>
        <dbReference type="PROSITE-ProRule" id="PRU00335"/>
    </source>
</evidence>
<dbReference type="PANTHER" id="PTHR30055">
    <property type="entry name" value="HTH-TYPE TRANSCRIPTIONAL REGULATOR RUTR"/>
    <property type="match status" value="1"/>
</dbReference>
<dbReference type="GO" id="GO:0000976">
    <property type="term" value="F:transcription cis-regulatory region binding"/>
    <property type="evidence" value="ECO:0007669"/>
    <property type="project" value="TreeGrafter"/>
</dbReference>
<evidence type="ECO:0000313" key="6">
    <source>
        <dbReference type="EMBL" id="MDA1359577.1"/>
    </source>
</evidence>
<comment type="caution">
    <text evidence="6">The sequence shown here is derived from an EMBL/GenBank/DDBJ whole genome shotgun (WGS) entry which is preliminary data.</text>
</comment>
<dbReference type="SUPFAM" id="SSF46689">
    <property type="entry name" value="Homeodomain-like"/>
    <property type="match status" value="1"/>
</dbReference>
<dbReference type="InterPro" id="IPR001647">
    <property type="entry name" value="HTH_TetR"/>
</dbReference>
<dbReference type="AlphaFoldDB" id="A0A9X3SPP3"/>
<evidence type="ECO:0000256" key="3">
    <source>
        <dbReference type="ARBA" id="ARBA00023163"/>
    </source>
</evidence>
<evidence type="ECO:0000256" key="2">
    <source>
        <dbReference type="ARBA" id="ARBA00023125"/>
    </source>
</evidence>
<evidence type="ECO:0000313" key="7">
    <source>
        <dbReference type="Proteomes" id="UP001146067"/>
    </source>
</evidence>
<feature type="domain" description="HTH tetR-type" evidence="5">
    <location>
        <begin position="13"/>
        <end position="73"/>
    </location>
</feature>
<dbReference type="Proteomes" id="UP001146067">
    <property type="component" value="Unassembled WGS sequence"/>
</dbReference>
<evidence type="ECO:0000259" key="5">
    <source>
        <dbReference type="PROSITE" id="PS50977"/>
    </source>
</evidence>
<organism evidence="6 7">
    <name type="scientific">Glycomyces luteolus</name>
    <dbReference type="NCBI Taxonomy" id="2670330"/>
    <lineage>
        <taxon>Bacteria</taxon>
        <taxon>Bacillati</taxon>
        <taxon>Actinomycetota</taxon>
        <taxon>Actinomycetes</taxon>
        <taxon>Glycomycetales</taxon>
        <taxon>Glycomycetaceae</taxon>
        <taxon>Glycomyces</taxon>
    </lineage>
</organism>
<dbReference type="Gene3D" id="1.10.10.60">
    <property type="entry name" value="Homeodomain-like"/>
    <property type="match status" value="1"/>
</dbReference>
<evidence type="ECO:0000256" key="1">
    <source>
        <dbReference type="ARBA" id="ARBA00023015"/>
    </source>
</evidence>
<sequence length="202" mass="21856">MGTGGSLREVSRRAVQSRIARAAEELFVAKGFEETTVDEIAAAVGMSQRSFFRYFASKDEVVLDSLERLGEELTARLEARPADEPEWDSLRHSFASVVDRLSDPEARDHDRAIHGIVNASPRLLAAYLGRLDRLQGSLSELLLDRAARNPGGETDPVVLRALVGGAFACLQAAMHHCGVEPEVFGPCLDRTMAALRPAGASA</sequence>
<reference evidence="6" key="1">
    <citation type="submission" date="2022-12" db="EMBL/GenBank/DDBJ databases">
        <title>Gycomyces niveus sp.nov.,a novel actinomycete isolated from soil in Shouguan.</title>
        <authorList>
            <person name="Yang X."/>
        </authorList>
    </citation>
    <scope>NUCLEOTIDE SEQUENCE</scope>
    <source>
        <strain evidence="6">NEAU-A15</strain>
    </source>
</reference>
<accession>A0A9X3SPP3</accession>
<dbReference type="PROSITE" id="PS50977">
    <property type="entry name" value="HTH_TETR_2"/>
    <property type="match status" value="1"/>
</dbReference>
<dbReference type="PRINTS" id="PR00455">
    <property type="entry name" value="HTHTETR"/>
</dbReference>
<feature type="DNA-binding region" description="H-T-H motif" evidence="4">
    <location>
        <begin position="36"/>
        <end position="55"/>
    </location>
</feature>
<protein>
    <submittedName>
        <fullName evidence="6">TetR/AcrR family transcriptional regulator</fullName>
    </submittedName>
</protein>
<keyword evidence="2 4" id="KW-0238">DNA-binding</keyword>
<dbReference type="GO" id="GO:0003700">
    <property type="term" value="F:DNA-binding transcription factor activity"/>
    <property type="evidence" value="ECO:0007669"/>
    <property type="project" value="TreeGrafter"/>
</dbReference>
<dbReference type="Pfam" id="PF00440">
    <property type="entry name" value="TetR_N"/>
    <property type="match status" value="1"/>
</dbReference>
<dbReference type="RefSeq" id="WP_270109421.1">
    <property type="nucleotide sequence ID" value="NZ_JAPZVP010000005.1"/>
</dbReference>
<dbReference type="Gene3D" id="1.10.357.10">
    <property type="entry name" value="Tetracycline Repressor, domain 2"/>
    <property type="match status" value="1"/>
</dbReference>
<name>A0A9X3SPP3_9ACTN</name>
<dbReference type="PANTHER" id="PTHR30055:SF238">
    <property type="entry name" value="MYCOFACTOCIN BIOSYNTHESIS TRANSCRIPTIONAL REGULATOR MFTR-RELATED"/>
    <property type="match status" value="1"/>
</dbReference>
<keyword evidence="1" id="KW-0805">Transcription regulation</keyword>
<dbReference type="EMBL" id="JAPZVP010000005">
    <property type="protein sequence ID" value="MDA1359577.1"/>
    <property type="molecule type" value="Genomic_DNA"/>
</dbReference>
<keyword evidence="7" id="KW-1185">Reference proteome</keyword>